<organism evidence="3 4">
    <name type="scientific">Sphaerobacter thermophilus (strain ATCC 49802 / DSM 20745 / KCCM 41009 / NCIMB 13125 / S 6022)</name>
    <dbReference type="NCBI Taxonomy" id="479434"/>
    <lineage>
        <taxon>Bacteria</taxon>
        <taxon>Pseudomonadati</taxon>
        <taxon>Thermomicrobiota</taxon>
        <taxon>Thermomicrobia</taxon>
        <taxon>Sphaerobacterales</taxon>
        <taxon>Sphaerobacterineae</taxon>
        <taxon>Sphaerobacteraceae</taxon>
        <taxon>Sphaerobacter</taxon>
    </lineage>
</organism>
<dbReference type="Gene3D" id="3.10.310.70">
    <property type="match status" value="1"/>
</dbReference>
<evidence type="ECO:0000259" key="2">
    <source>
        <dbReference type="Pfam" id="PF07969"/>
    </source>
</evidence>
<dbReference type="eggNOG" id="COG1574">
    <property type="taxonomic scope" value="Bacteria"/>
</dbReference>
<gene>
    <name evidence="3" type="ordered locus">Sthe_0701</name>
</gene>
<dbReference type="KEGG" id="sti:Sthe_0701"/>
<reference evidence="4" key="1">
    <citation type="submission" date="2009-11" db="EMBL/GenBank/DDBJ databases">
        <title>The complete chromosome 1 of Sphaerobacter thermophilus DSM 20745.</title>
        <authorList>
            <person name="Lucas S."/>
            <person name="Copeland A."/>
            <person name="Lapidus A."/>
            <person name="Glavina del Rio T."/>
            <person name="Dalin E."/>
            <person name="Tice H."/>
            <person name="Bruce D."/>
            <person name="Goodwin L."/>
            <person name="Pitluck S."/>
            <person name="Kyrpides N."/>
            <person name="Mavromatis K."/>
            <person name="Ivanova N."/>
            <person name="Mikhailova N."/>
            <person name="LaButti K.M."/>
            <person name="Clum A."/>
            <person name="Sun H.I."/>
            <person name="Brettin T."/>
            <person name="Detter J.C."/>
            <person name="Han C."/>
            <person name="Larimer F."/>
            <person name="Land M."/>
            <person name="Hauser L."/>
            <person name="Markowitz V."/>
            <person name="Cheng J.F."/>
            <person name="Hugenholtz P."/>
            <person name="Woyke T."/>
            <person name="Wu D."/>
            <person name="Steenblock K."/>
            <person name="Schneider S."/>
            <person name="Pukall R."/>
            <person name="Goeker M."/>
            <person name="Klenk H.P."/>
            <person name="Eisen J.A."/>
        </authorList>
    </citation>
    <scope>NUCLEOTIDE SEQUENCE [LARGE SCALE GENOMIC DNA]</scope>
    <source>
        <strain evidence="4">ATCC 49802 / DSM 20745 / S 6022</strain>
    </source>
</reference>
<dbReference type="GO" id="GO:0016810">
    <property type="term" value="F:hydrolase activity, acting on carbon-nitrogen (but not peptide) bonds"/>
    <property type="evidence" value="ECO:0007669"/>
    <property type="project" value="InterPro"/>
</dbReference>
<feature type="domain" description="Amidohydrolase 3" evidence="2">
    <location>
        <begin position="56"/>
        <end position="544"/>
    </location>
</feature>
<reference evidence="3 4" key="2">
    <citation type="journal article" date="2010" name="Stand. Genomic Sci.">
        <title>Complete genome sequence of Desulfohalobium retbaense type strain (HR(100)).</title>
        <authorList>
            <person name="Spring S."/>
            <person name="Nolan M."/>
            <person name="Lapidus A."/>
            <person name="Glavina Del Rio T."/>
            <person name="Copeland A."/>
            <person name="Tice H."/>
            <person name="Cheng J.F."/>
            <person name="Lucas S."/>
            <person name="Land M."/>
            <person name="Chen F."/>
            <person name="Bruce D."/>
            <person name="Goodwin L."/>
            <person name="Pitluck S."/>
            <person name="Ivanova N."/>
            <person name="Mavromatis K."/>
            <person name="Mikhailova N."/>
            <person name="Pati A."/>
            <person name="Chen A."/>
            <person name="Palaniappan K."/>
            <person name="Hauser L."/>
            <person name="Chang Y.J."/>
            <person name="Jeffries C.D."/>
            <person name="Munk C."/>
            <person name="Kiss H."/>
            <person name="Chain P."/>
            <person name="Han C."/>
            <person name="Brettin T."/>
            <person name="Detter J.C."/>
            <person name="Schuler E."/>
            <person name="Goker M."/>
            <person name="Rohde M."/>
            <person name="Bristow J."/>
            <person name="Eisen J.A."/>
            <person name="Markowitz V."/>
            <person name="Hugenholtz P."/>
            <person name="Kyrpides N.C."/>
            <person name="Klenk H.P."/>
        </authorList>
    </citation>
    <scope>NUCLEOTIDE SEQUENCE [LARGE SCALE GENOMIC DNA]</scope>
    <source>
        <strain evidence="4">ATCC 49802 / DSM 20745 / S 6022</strain>
    </source>
</reference>
<dbReference type="SUPFAM" id="SSF51556">
    <property type="entry name" value="Metallo-dependent hydrolases"/>
    <property type="match status" value="1"/>
</dbReference>
<dbReference type="AlphaFoldDB" id="D1C1M1"/>
<keyword evidence="4" id="KW-1185">Reference proteome</keyword>
<name>D1C1M1_SPHTD</name>
<dbReference type="RefSeq" id="WP_012871185.1">
    <property type="nucleotide sequence ID" value="NC_013523.1"/>
</dbReference>
<dbReference type="InterPro" id="IPR033932">
    <property type="entry name" value="YtcJ-like"/>
</dbReference>
<dbReference type="Pfam" id="PF07969">
    <property type="entry name" value="Amidohydro_3"/>
    <property type="match status" value="1"/>
</dbReference>
<feature type="region of interest" description="Disordered" evidence="1">
    <location>
        <begin position="163"/>
        <end position="192"/>
    </location>
</feature>
<dbReference type="CDD" id="cd01300">
    <property type="entry name" value="YtcJ_like"/>
    <property type="match status" value="1"/>
</dbReference>
<accession>D1C1M1</accession>
<dbReference type="HOGENOM" id="CLU_009942_1_0_0"/>
<dbReference type="PANTHER" id="PTHR22642">
    <property type="entry name" value="IMIDAZOLONEPROPIONASE"/>
    <property type="match status" value="1"/>
</dbReference>
<dbReference type="PANTHER" id="PTHR22642:SF2">
    <property type="entry name" value="PROTEIN LONG AFTER FAR-RED 3"/>
    <property type="match status" value="1"/>
</dbReference>
<dbReference type="InParanoid" id="D1C1M1"/>
<proteinExistence type="predicted"/>
<sequence>MGTSPSAPDRILVNGHILCVDPQFQVVEAVAIRGDRILATGPSSEIRALAGPDTTIEDLGGAGVLPGLIDAHNHLLSTGQVLQQVTLYDCRSIPEILDRVADRARTIRPGTWIIGRGWDESLLAEGRHPTRWELDRAAPDHPVVLHRVWNKLVANSAALAAAGITRETPDPPSDQRYSGSFERDPSTGEPTGLFRDRAKDLILNAIPAPTADELVAAVAAACRAYNAVGLVGVAEPGLDDDGIAAFRTLREQGELTVRTLMLLGAWGYVPAEREADLKSWIADVRSRPDEADDLLRIDGVKFMLDGGIGDRTARMDVPYMDEPDNVGQWVVDPEEYPHLVRWVHDLGYSIDTHTCGIAAQDLAVRAYSSALEAAPNERIHHRVHHAYFPSADAIALMARHRIPALVSNPFLVHLGESFVASVGSDRAARAMPMASYLRAGVPLAGTSDSPIADFNPFVGMYAAVARRTVVGRDLAPAERISRADALRSYTIWAAAATSDAATRGSIEPGKLADLIVVDRDPLTVSDEELRDTQVLRTMVGGRWVWERTG</sequence>
<dbReference type="SUPFAM" id="SSF51338">
    <property type="entry name" value="Composite domain of metallo-dependent hydrolases"/>
    <property type="match status" value="1"/>
</dbReference>
<dbReference type="Gene3D" id="2.30.40.10">
    <property type="entry name" value="Urease, subunit C, domain 1"/>
    <property type="match status" value="1"/>
</dbReference>
<dbReference type="InterPro" id="IPR011059">
    <property type="entry name" value="Metal-dep_hydrolase_composite"/>
</dbReference>
<dbReference type="InterPro" id="IPR032466">
    <property type="entry name" value="Metal_Hydrolase"/>
</dbReference>
<evidence type="ECO:0000313" key="3">
    <source>
        <dbReference type="EMBL" id="ACZ38138.1"/>
    </source>
</evidence>
<dbReference type="Proteomes" id="UP000002027">
    <property type="component" value="Chromosome 1"/>
</dbReference>
<evidence type="ECO:0000256" key="1">
    <source>
        <dbReference type="SAM" id="MobiDB-lite"/>
    </source>
</evidence>
<evidence type="ECO:0000313" key="4">
    <source>
        <dbReference type="Proteomes" id="UP000002027"/>
    </source>
</evidence>
<dbReference type="STRING" id="479434.Sthe_0701"/>
<dbReference type="InterPro" id="IPR013108">
    <property type="entry name" value="Amidohydro_3"/>
</dbReference>
<keyword evidence="3" id="KW-0378">Hydrolase</keyword>
<dbReference type="OrthoDB" id="9767366at2"/>
<protein>
    <submittedName>
        <fullName evidence="3">Amidohydrolase 3</fullName>
    </submittedName>
</protein>
<dbReference type="Gene3D" id="3.20.20.140">
    <property type="entry name" value="Metal-dependent hydrolases"/>
    <property type="match status" value="1"/>
</dbReference>
<dbReference type="EMBL" id="CP001823">
    <property type="protein sequence ID" value="ACZ38138.1"/>
    <property type="molecule type" value="Genomic_DNA"/>
</dbReference>